<gene>
    <name evidence="3" type="ordered locus">Lcho_2188</name>
</gene>
<dbReference type="GO" id="GO:0016817">
    <property type="term" value="F:hydrolase activity, acting on acid anhydrides"/>
    <property type="evidence" value="ECO:0007669"/>
    <property type="project" value="InterPro"/>
</dbReference>
<feature type="region of interest" description="Disordered" evidence="1">
    <location>
        <begin position="85"/>
        <end position="118"/>
    </location>
</feature>
<dbReference type="Gene3D" id="3.40.50.300">
    <property type="entry name" value="P-loop containing nucleotide triphosphate hydrolases"/>
    <property type="match status" value="1"/>
</dbReference>
<dbReference type="InterPro" id="IPR014819">
    <property type="entry name" value="PriCT_2"/>
</dbReference>
<reference evidence="3 4" key="1">
    <citation type="submission" date="2008-03" db="EMBL/GenBank/DDBJ databases">
        <title>Complete sequence of Leptothrix cholodnii SP-6.</title>
        <authorList>
            <consortium name="US DOE Joint Genome Institute"/>
            <person name="Copeland A."/>
            <person name="Lucas S."/>
            <person name="Lapidus A."/>
            <person name="Glavina del Rio T."/>
            <person name="Dalin E."/>
            <person name="Tice H."/>
            <person name="Bruce D."/>
            <person name="Goodwin L."/>
            <person name="Pitluck S."/>
            <person name="Chertkov O."/>
            <person name="Brettin T."/>
            <person name="Detter J.C."/>
            <person name="Han C."/>
            <person name="Kuske C.R."/>
            <person name="Schmutz J."/>
            <person name="Larimer F."/>
            <person name="Land M."/>
            <person name="Hauser L."/>
            <person name="Kyrpides N."/>
            <person name="Lykidis A."/>
            <person name="Emerson D."/>
            <person name="Richardson P."/>
        </authorList>
    </citation>
    <scope>NUCLEOTIDE SEQUENCE [LARGE SCALE GENOMIC DNA]</scope>
    <source>
        <strain evidence="4">ATCC 51168 / LMG 8142 / SP-6</strain>
    </source>
</reference>
<dbReference type="Pfam" id="PF13481">
    <property type="entry name" value="AAA_25"/>
    <property type="match status" value="1"/>
</dbReference>
<keyword evidence="4" id="KW-1185">Reference proteome</keyword>
<dbReference type="OrthoDB" id="784829at2"/>
<dbReference type="SUPFAM" id="SSF52540">
    <property type="entry name" value="P-loop containing nucleoside triphosphate hydrolases"/>
    <property type="match status" value="1"/>
</dbReference>
<evidence type="ECO:0000256" key="1">
    <source>
        <dbReference type="SAM" id="MobiDB-lite"/>
    </source>
</evidence>
<evidence type="ECO:0000313" key="3">
    <source>
        <dbReference type="EMBL" id="ACB34454.1"/>
    </source>
</evidence>
<dbReference type="HOGENOM" id="CLU_378033_0_0_4"/>
<feature type="compositionally biased region" description="Acidic residues" evidence="1">
    <location>
        <begin position="719"/>
        <end position="733"/>
    </location>
</feature>
<dbReference type="STRING" id="395495.Lcho_2188"/>
<name>B1Y3C6_LEPCP</name>
<feature type="domain" description="Primase C-terminal 2" evidence="2">
    <location>
        <begin position="11"/>
        <end position="82"/>
    </location>
</feature>
<accession>B1Y3C6</accession>
<dbReference type="Pfam" id="PF08707">
    <property type="entry name" value="PriCT_2"/>
    <property type="match status" value="1"/>
</dbReference>
<dbReference type="RefSeq" id="WP_012347214.1">
    <property type="nucleotide sequence ID" value="NC_010524.1"/>
</dbReference>
<dbReference type="EMBL" id="CP001013">
    <property type="protein sequence ID" value="ACB34454.1"/>
    <property type="molecule type" value="Genomic_DNA"/>
</dbReference>
<dbReference type="KEGG" id="lch:Lcho_2188"/>
<sequence length="733" mass="78626">MTGDRIDLRHAHDALRAIDPGCSRDDWHKIGRAALAAGLSVDDLVEWSASAPNFKSERDVRAAFRTVNTAGGTGPGTLWKAAIDAGWKPPQDGKPQDRPRQQPRPHQQVAVRPGKPRQGLSAPELWARFLPAADAHGYIVAKQGTPEGLRVVPEGDPLRIAGQPMAGALAVPVYPLGSDTPVSIQFIPAPGAGKKLNLPGASMDGVFIVGELRPGERVHLVEGIGQAWACWKATGVAAVVAFGWGRVAGVAAELRQRDASARLVLVPDAGKEEDAAAIAAEVGAAVVTMPAGSPANFDANDYAQAEGFDALEVLLGNAHAAPEPAPHPLARFIDLDAEPAAPRWVIPGFIGHGLVIIAGAHGAGKTTALLPLALVAAGLHPPGDPLAPLHWRRVVYVTEDVEQARRILAGVLSHAQYRPALDLVRDRLRVVEARRLPPAEVVEVAGDYAHLRRDVDGVELLPLVVFDTKSAVLELEEENSNSEASAAVAMLKQRFAGLPVWLVGHVAKASMSRSDVANLSARGASAWEADANQVLYLATDGEVRYLMRGKTRFEARWTELEIKTFTAMTTARNEFGGTEHVVLRWTHPAPPEVPRIEARAEAQEQARKDADAELRVEIMDAVQAAWQTGNPLNRAGVKAKIRRRASEVTDAIENLLSEMWLWEVGVPAKERAHSSRAAFLVKLTTEQHDAVRAGEPLPPELLVIPATWKKQAAPPVPELVEENAPEVEIDPAA</sequence>
<dbReference type="InterPro" id="IPR027417">
    <property type="entry name" value="P-loop_NTPase"/>
</dbReference>
<dbReference type="eggNOG" id="COG4643">
    <property type="taxonomic scope" value="Bacteria"/>
</dbReference>
<evidence type="ECO:0000259" key="2">
    <source>
        <dbReference type="Pfam" id="PF08707"/>
    </source>
</evidence>
<dbReference type="AlphaFoldDB" id="B1Y3C6"/>
<organism evidence="3 4">
    <name type="scientific">Leptothrix cholodnii (strain ATCC 51168 / LMG 8142 / SP-6)</name>
    <name type="common">Leptothrix discophora (strain SP-6)</name>
    <dbReference type="NCBI Taxonomy" id="395495"/>
    <lineage>
        <taxon>Bacteria</taxon>
        <taxon>Pseudomonadati</taxon>
        <taxon>Pseudomonadota</taxon>
        <taxon>Betaproteobacteria</taxon>
        <taxon>Burkholderiales</taxon>
        <taxon>Sphaerotilaceae</taxon>
        <taxon>Leptothrix</taxon>
    </lineage>
</organism>
<proteinExistence type="predicted"/>
<dbReference type="Proteomes" id="UP000001693">
    <property type="component" value="Chromosome"/>
</dbReference>
<evidence type="ECO:0000313" key="4">
    <source>
        <dbReference type="Proteomes" id="UP000001693"/>
    </source>
</evidence>
<feature type="region of interest" description="Disordered" evidence="1">
    <location>
        <begin position="714"/>
        <end position="733"/>
    </location>
</feature>
<protein>
    <recommendedName>
        <fullName evidence="2">Primase C-terminal 2 domain-containing protein</fullName>
    </recommendedName>
</protein>